<sequence>MASDDDLRLRETARRQALWALAGLTPGDPRAADALVILDGIERQEQRSPFPSVPATEIPGGIVIVRDGDIPEPWKQRFHCASRGSTRLLEGAYWYDWEKFLSEWQKEMAHLERHRCARPK</sequence>
<evidence type="ECO:0000313" key="1">
    <source>
        <dbReference type="EMBL" id="PAV65956.1"/>
    </source>
</evidence>
<dbReference type="OrthoDB" id="10540826at2759"/>
<name>A0A2A2JW19_9BILA</name>
<accession>A0A2A2JW19</accession>
<evidence type="ECO:0000313" key="2">
    <source>
        <dbReference type="Proteomes" id="UP000218231"/>
    </source>
</evidence>
<organism evidence="1 2">
    <name type="scientific">Diploscapter pachys</name>
    <dbReference type="NCBI Taxonomy" id="2018661"/>
    <lineage>
        <taxon>Eukaryota</taxon>
        <taxon>Metazoa</taxon>
        <taxon>Ecdysozoa</taxon>
        <taxon>Nematoda</taxon>
        <taxon>Chromadorea</taxon>
        <taxon>Rhabditida</taxon>
        <taxon>Rhabditina</taxon>
        <taxon>Rhabditomorpha</taxon>
        <taxon>Rhabditoidea</taxon>
        <taxon>Rhabditidae</taxon>
        <taxon>Diploscapter</taxon>
    </lineage>
</organism>
<proteinExistence type="predicted"/>
<dbReference type="Proteomes" id="UP000218231">
    <property type="component" value="Unassembled WGS sequence"/>
</dbReference>
<dbReference type="AlphaFoldDB" id="A0A2A2JW19"/>
<protein>
    <submittedName>
        <fullName evidence="1">Uncharacterized protein</fullName>
    </submittedName>
</protein>
<keyword evidence="2" id="KW-1185">Reference proteome</keyword>
<comment type="caution">
    <text evidence="1">The sequence shown here is derived from an EMBL/GenBank/DDBJ whole genome shotgun (WGS) entry which is preliminary data.</text>
</comment>
<dbReference type="EMBL" id="LIAE01010179">
    <property type="protein sequence ID" value="PAV65956.1"/>
    <property type="molecule type" value="Genomic_DNA"/>
</dbReference>
<reference evidence="1 2" key="1">
    <citation type="journal article" date="2017" name="Curr. Biol.">
        <title>Genome architecture and evolution of a unichromosomal asexual nematode.</title>
        <authorList>
            <person name="Fradin H."/>
            <person name="Zegar C."/>
            <person name="Gutwein M."/>
            <person name="Lucas J."/>
            <person name="Kovtun M."/>
            <person name="Corcoran D."/>
            <person name="Baugh L.R."/>
            <person name="Kiontke K."/>
            <person name="Gunsalus K."/>
            <person name="Fitch D.H."/>
            <person name="Piano F."/>
        </authorList>
    </citation>
    <scope>NUCLEOTIDE SEQUENCE [LARGE SCALE GENOMIC DNA]</scope>
    <source>
        <strain evidence="1">PF1309</strain>
    </source>
</reference>
<gene>
    <name evidence="1" type="ORF">WR25_00427</name>
</gene>